<dbReference type="EMBL" id="JAAGAX010000016">
    <property type="protein sequence ID" value="KAF2288632.1"/>
    <property type="molecule type" value="Genomic_DNA"/>
</dbReference>
<protein>
    <recommendedName>
        <fullName evidence="5">Beta-glucosidase</fullName>
    </recommendedName>
</protein>
<proteinExistence type="inferred from homology"/>
<dbReference type="PANTHER" id="PTHR10353">
    <property type="entry name" value="GLYCOSYL HYDROLASE"/>
    <property type="match status" value="1"/>
</dbReference>
<dbReference type="Proteomes" id="UP000467840">
    <property type="component" value="Chromosome 8"/>
</dbReference>
<dbReference type="AlphaFoldDB" id="A0A6A6KIA4"/>
<sequence>MTLNEPSAIVEFSHDDRVFASGRCSSWVNRHLRITLITFWYEPLSNSTVDVEAAQIAIDFMFGLWMDPITYGRYPRTMKDLVEDRLLEFTYNESRLLRGSYDFLGLQYYAAYYAQPNATIDPNYIRYKIDSHVIETRVDNFNNGTQSIDEAL</sequence>
<dbReference type="InterPro" id="IPR001360">
    <property type="entry name" value="Glyco_hydro_1"/>
</dbReference>
<dbReference type="PANTHER" id="PTHR10353:SF323">
    <property type="entry name" value="LINAMARASE"/>
    <property type="match status" value="1"/>
</dbReference>
<dbReference type="GO" id="GO:0005975">
    <property type="term" value="P:carbohydrate metabolic process"/>
    <property type="evidence" value="ECO:0007669"/>
    <property type="project" value="InterPro"/>
</dbReference>
<dbReference type="Pfam" id="PF00232">
    <property type="entry name" value="Glyco_hydro_1"/>
    <property type="match status" value="1"/>
</dbReference>
<evidence type="ECO:0008006" key="5">
    <source>
        <dbReference type="Google" id="ProtNLM"/>
    </source>
</evidence>
<keyword evidence="4" id="KW-1185">Reference proteome</keyword>
<reference evidence="3 4" key="1">
    <citation type="journal article" date="2020" name="Mol. Plant">
        <title>The Chromosome-Based Rubber Tree Genome Provides New Insights into Spurge Genome Evolution and Rubber Biosynthesis.</title>
        <authorList>
            <person name="Liu J."/>
            <person name="Shi C."/>
            <person name="Shi C.C."/>
            <person name="Li W."/>
            <person name="Zhang Q.J."/>
            <person name="Zhang Y."/>
            <person name="Li K."/>
            <person name="Lu H.F."/>
            <person name="Shi C."/>
            <person name="Zhu S.T."/>
            <person name="Xiao Z.Y."/>
            <person name="Nan H."/>
            <person name="Yue Y."/>
            <person name="Zhu X.G."/>
            <person name="Wu Y."/>
            <person name="Hong X.N."/>
            <person name="Fan G.Y."/>
            <person name="Tong Y."/>
            <person name="Zhang D."/>
            <person name="Mao C.L."/>
            <person name="Liu Y.L."/>
            <person name="Hao S.J."/>
            <person name="Liu W.Q."/>
            <person name="Lv M.Q."/>
            <person name="Zhang H.B."/>
            <person name="Liu Y."/>
            <person name="Hu-Tang G.R."/>
            <person name="Wang J.P."/>
            <person name="Wang J.H."/>
            <person name="Sun Y.H."/>
            <person name="Ni S.B."/>
            <person name="Chen W.B."/>
            <person name="Zhang X.C."/>
            <person name="Jiao Y.N."/>
            <person name="Eichler E.E."/>
            <person name="Li G.H."/>
            <person name="Liu X."/>
            <person name="Gao L.Z."/>
        </authorList>
    </citation>
    <scope>NUCLEOTIDE SEQUENCE [LARGE SCALE GENOMIC DNA]</scope>
    <source>
        <strain evidence="4">cv. GT1</strain>
        <tissue evidence="3">Leaf</tissue>
    </source>
</reference>
<comment type="caution">
    <text evidence="3">The sequence shown here is derived from an EMBL/GenBank/DDBJ whole genome shotgun (WGS) entry which is preliminary data.</text>
</comment>
<comment type="similarity">
    <text evidence="1 2">Belongs to the glycosyl hydrolase 1 family.</text>
</comment>
<accession>A0A6A6KIA4</accession>
<dbReference type="SUPFAM" id="SSF51445">
    <property type="entry name" value="(Trans)glycosidases"/>
    <property type="match status" value="1"/>
</dbReference>
<dbReference type="GO" id="GO:0008422">
    <property type="term" value="F:beta-glucosidase activity"/>
    <property type="evidence" value="ECO:0007669"/>
    <property type="project" value="TreeGrafter"/>
</dbReference>
<gene>
    <name evidence="3" type="ORF">GH714_009663</name>
</gene>
<evidence type="ECO:0000313" key="3">
    <source>
        <dbReference type="EMBL" id="KAF2288632.1"/>
    </source>
</evidence>
<dbReference type="Gene3D" id="3.20.20.80">
    <property type="entry name" value="Glycosidases"/>
    <property type="match status" value="1"/>
</dbReference>
<organism evidence="3 4">
    <name type="scientific">Hevea brasiliensis</name>
    <name type="common">Para rubber tree</name>
    <name type="synonym">Siphonia brasiliensis</name>
    <dbReference type="NCBI Taxonomy" id="3981"/>
    <lineage>
        <taxon>Eukaryota</taxon>
        <taxon>Viridiplantae</taxon>
        <taxon>Streptophyta</taxon>
        <taxon>Embryophyta</taxon>
        <taxon>Tracheophyta</taxon>
        <taxon>Spermatophyta</taxon>
        <taxon>Magnoliopsida</taxon>
        <taxon>eudicotyledons</taxon>
        <taxon>Gunneridae</taxon>
        <taxon>Pentapetalae</taxon>
        <taxon>rosids</taxon>
        <taxon>fabids</taxon>
        <taxon>Malpighiales</taxon>
        <taxon>Euphorbiaceae</taxon>
        <taxon>Crotonoideae</taxon>
        <taxon>Micrandreae</taxon>
        <taxon>Hevea</taxon>
    </lineage>
</organism>
<evidence type="ECO:0000256" key="1">
    <source>
        <dbReference type="ARBA" id="ARBA00010838"/>
    </source>
</evidence>
<evidence type="ECO:0000313" key="4">
    <source>
        <dbReference type="Proteomes" id="UP000467840"/>
    </source>
</evidence>
<name>A0A6A6KIA4_HEVBR</name>
<evidence type="ECO:0000256" key="2">
    <source>
        <dbReference type="RuleBase" id="RU003690"/>
    </source>
</evidence>
<dbReference type="InterPro" id="IPR017853">
    <property type="entry name" value="GH"/>
</dbReference>